<dbReference type="EMBL" id="QGNW01001749">
    <property type="protein sequence ID" value="RVW31529.1"/>
    <property type="molecule type" value="Genomic_DNA"/>
</dbReference>
<evidence type="ECO:0000313" key="1">
    <source>
        <dbReference type="EMBL" id="RVW31529.1"/>
    </source>
</evidence>
<dbReference type="CDD" id="cd09272">
    <property type="entry name" value="RNase_HI_RT_Ty1"/>
    <property type="match status" value="1"/>
</dbReference>
<dbReference type="AlphaFoldDB" id="A0A438D7V2"/>
<organism evidence="1 2">
    <name type="scientific">Vitis vinifera</name>
    <name type="common">Grape</name>
    <dbReference type="NCBI Taxonomy" id="29760"/>
    <lineage>
        <taxon>Eukaryota</taxon>
        <taxon>Viridiplantae</taxon>
        <taxon>Streptophyta</taxon>
        <taxon>Embryophyta</taxon>
        <taxon>Tracheophyta</taxon>
        <taxon>Spermatophyta</taxon>
        <taxon>Magnoliopsida</taxon>
        <taxon>eudicotyledons</taxon>
        <taxon>Gunneridae</taxon>
        <taxon>Pentapetalae</taxon>
        <taxon>rosids</taxon>
        <taxon>Vitales</taxon>
        <taxon>Vitaceae</taxon>
        <taxon>Viteae</taxon>
        <taxon>Vitis</taxon>
    </lineage>
</organism>
<dbReference type="Proteomes" id="UP000288805">
    <property type="component" value="Unassembled WGS sequence"/>
</dbReference>
<proteinExistence type="predicted"/>
<evidence type="ECO:0000313" key="2">
    <source>
        <dbReference type="Proteomes" id="UP000288805"/>
    </source>
</evidence>
<sequence length="112" mass="12947">MLGFKSAKSDQSLFVPNDNLSTIMLAYTRVLHARIKHIELDLYFAREKVMQKELEVHHVQSQDQIADVLIKAISTSNFPALRHKLRVEDLSTSLLLQVVIKLLKTEQEKTQY</sequence>
<name>A0A438D7V2_VITVI</name>
<reference evidence="1 2" key="1">
    <citation type="journal article" date="2018" name="PLoS Genet.">
        <title>Population sequencing reveals clonal diversity and ancestral inbreeding in the grapevine cultivar Chardonnay.</title>
        <authorList>
            <person name="Roach M.J."/>
            <person name="Johnson D.L."/>
            <person name="Bohlmann J."/>
            <person name="van Vuuren H.J."/>
            <person name="Jones S.J."/>
            <person name="Pretorius I.S."/>
            <person name="Schmidt S.A."/>
            <person name="Borneman A.R."/>
        </authorList>
    </citation>
    <scope>NUCLEOTIDE SEQUENCE [LARGE SCALE GENOMIC DNA]</scope>
    <source>
        <strain evidence="2">cv. Chardonnay</strain>
        <tissue evidence="1">Leaf</tissue>
    </source>
</reference>
<gene>
    <name evidence="1" type="ORF">CK203_087968</name>
</gene>
<accession>A0A438D7V2</accession>
<comment type="caution">
    <text evidence="1">The sequence shown here is derived from an EMBL/GenBank/DDBJ whole genome shotgun (WGS) entry which is preliminary data.</text>
</comment>
<protein>
    <submittedName>
        <fullName evidence="1">Uncharacterized protein</fullName>
    </submittedName>
</protein>